<organism evidence="1 2">
    <name type="scientific">Araneus ventricosus</name>
    <name type="common">Orbweaver spider</name>
    <name type="synonym">Epeira ventricosa</name>
    <dbReference type="NCBI Taxonomy" id="182803"/>
    <lineage>
        <taxon>Eukaryota</taxon>
        <taxon>Metazoa</taxon>
        <taxon>Ecdysozoa</taxon>
        <taxon>Arthropoda</taxon>
        <taxon>Chelicerata</taxon>
        <taxon>Arachnida</taxon>
        <taxon>Araneae</taxon>
        <taxon>Araneomorphae</taxon>
        <taxon>Entelegynae</taxon>
        <taxon>Araneoidea</taxon>
        <taxon>Araneidae</taxon>
        <taxon>Araneus</taxon>
    </lineage>
</organism>
<sequence>CGGCQISVSVYLRKYNCSYGNECKDSDSSPNFPDARFLSRTFPNTWPARSADLNPWDFSLWGFLKDRVYQGYVTNGTRDDTMRTLIKL</sequence>
<protein>
    <submittedName>
        <fullName evidence="1">Uncharacterized protein</fullName>
    </submittedName>
</protein>
<gene>
    <name evidence="1" type="ORF">AVEN_60801_1</name>
</gene>
<dbReference type="GO" id="GO:0003676">
    <property type="term" value="F:nucleic acid binding"/>
    <property type="evidence" value="ECO:0007669"/>
    <property type="project" value="InterPro"/>
</dbReference>
<comment type="caution">
    <text evidence="1">The sequence shown here is derived from an EMBL/GenBank/DDBJ whole genome shotgun (WGS) entry which is preliminary data.</text>
</comment>
<proteinExistence type="predicted"/>
<accession>A0A4Y2H247</accession>
<dbReference type="Proteomes" id="UP000499080">
    <property type="component" value="Unassembled WGS sequence"/>
</dbReference>
<name>A0A4Y2H247_ARAVE</name>
<dbReference type="Gene3D" id="3.30.420.10">
    <property type="entry name" value="Ribonuclease H-like superfamily/Ribonuclease H"/>
    <property type="match status" value="1"/>
</dbReference>
<evidence type="ECO:0000313" key="2">
    <source>
        <dbReference type="Proteomes" id="UP000499080"/>
    </source>
</evidence>
<dbReference type="AlphaFoldDB" id="A0A4Y2H247"/>
<reference evidence="1 2" key="1">
    <citation type="journal article" date="2019" name="Sci. Rep.">
        <title>Orb-weaving spider Araneus ventricosus genome elucidates the spidroin gene catalogue.</title>
        <authorList>
            <person name="Kono N."/>
            <person name="Nakamura H."/>
            <person name="Ohtoshi R."/>
            <person name="Moran D.A.P."/>
            <person name="Shinohara A."/>
            <person name="Yoshida Y."/>
            <person name="Fujiwara M."/>
            <person name="Mori M."/>
            <person name="Tomita M."/>
            <person name="Arakawa K."/>
        </authorList>
    </citation>
    <scope>NUCLEOTIDE SEQUENCE [LARGE SCALE GENOMIC DNA]</scope>
</reference>
<dbReference type="EMBL" id="BGPR01256597">
    <property type="protein sequence ID" value="GBM58818.1"/>
    <property type="molecule type" value="Genomic_DNA"/>
</dbReference>
<dbReference type="InterPro" id="IPR036397">
    <property type="entry name" value="RNaseH_sf"/>
</dbReference>
<feature type="non-terminal residue" evidence="1">
    <location>
        <position position="1"/>
    </location>
</feature>
<keyword evidence="2" id="KW-1185">Reference proteome</keyword>
<evidence type="ECO:0000313" key="1">
    <source>
        <dbReference type="EMBL" id="GBM58818.1"/>
    </source>
</evidence>